<proteinExistence type="predicted"/>
<sequence length="133" mass="14111">MNEHVTRPRALTWAVVLLIVSAVPWTLVFLDNTVAAVREPVYGGSEGGLLLLNLGYLGLVLTLPGGRRGALWTVTVGTVLFDVAMAAGTVTLFAEGQAAVALLSLFTILTSGAGLVLLWSPAARDHLEFRRAR</sequence>
<evidence type="ECO:0000313" key="2">
    <source>
        <dbReference type="EMBL" id="MDR7327301.1"/>
    </source>
</evidence>
<protein>
    <submittedName>
        <fullName evidence="2">Uncharacterized protein</fullName>
    </submittedName>
</protein>
<dbReference type="Proteomes" id="UP001183629">
    <property type="component" value="Unassembled WGS sequence"/>
</dbReference>
<feature type="transmembrane region" description="Helical" evidence="1">
    <location>
        <begin position="100"/>
        <end position="123"/>
    </location>
</feature>
<keyword evidence="1" id="KW-0472">Membrane</keyword>
<keyword evidence="1" id="KW-1133">Transmembrane helix</keyword>
<reference evidence="2 3" key="1">
    <citation type="submission" date="2023-07" db="EMBL/GenBank/DDBJ databases">
        <title>Sequencing the genomes of 1000 actinobacteria strains.</title>
        <authorList>
            <person name="Klenk H.-P."/>
        </authorList>
    </citation>
    <scope>NUCLEOTIDE SEQUENCE [LARGE SCALE GENOMIC DNA]</scope>
    <source>
        <strain evidence="2 3">DSM 44711</strain>
    </source>
</reference>
<feature type="transmembrane region" description="Helical" evidence="1">
    <location>
        <begin position="70"/>
        <end position="94"/>
    </location>
</feature>
<gene>
    <name evidence="2" type="ORF">J2S44_007551</name>
</gene>
<accession>A0AAE3ZWV9</accession>
<evidence type="ECO:0000313" key="3">
    <source>
        <dbReference type="Proteomes" id="UP001183629"/>
    </source>
</evidence>
<feature type="transmembrane region" description="Helical" evidence="1">
    <location>
        <begin position="12"/>
        <end position="30"/>
    </location>
</feature>
<dbReference type="RefSeq" id="WP_310424498.1">
    <property type="nucleotide sequence ID" value="NZ_JAVDYC010000001.1"/>
</dbReference>
<dbReference type="EMBL" id="JAVDYC010000001">
    <property type="protein sequence ID" value="MDR7327301.1"/>
    <property type="molecule type" value="Genomic_DNA"/>
</dbReference>
<name>A0AAE3ZWV9_9ACTN</name>
<evidence type="ECO:0000256" key="1">
    <source>
        <dbReference type="SAM" id="Phobius"/>
    </source>
</evidence>
<keyword evidence="1" id="KW-0812">Transmembrane</keyword>
<keyword evidence="3" id="KW-1185">Reference proteome</keyword>
<comment type="caution">
    <text evidence="2">The sequence shown here is derived from an EMBL/GenBank/DDBJ whole genome shotgun (WGS) entry which is preliminary data.</text>
</comment>
<feature type="transmembrane region" description="Helical" evidence="1">
    <location>
        <begin position="42"/>
        <end position="63"/>
    </location>
</feature>
<dbReference type="AlphaFoldDB" id="A0AAE3ZWV9"/>
<organism evidence="2 3">
    <name type="scientific">Catenuloplanes niger</name>
    <dbReference type="NCBI Taxonomy" id="587534"/>
    <lineage>
        <taxon>Bacteria</taxon>
        <taxon>Bacillati</taxon>
        <taxon>Actinomycetota</taxon>
        <taxon>Actinomycetes</taxon>
        <taxon>Micromonosporales</taxon>
        <taxon>Micromonosporaceae</taxon>
        <taxon>Catenuloplanes</taxon>
    </lineage>
</organism>